<dbReference type="Proteomes" id="UP000054630">
    <property type="component" value="Unassembled WGS sequence"/>
</dbReference>
<evidence type="ECO:0000313" key="2">
    <source>
        <dbReference type="Proteomes" id="UP000054630"/>
    </source>
</evidence>
<keyword evidence="2" id="KW-1185">Reference proteome</keyword>
<evidence type="ECO:0000313" key="1">
    <source>
        <dbReference type="EMBL" id="KRX26995.1"/>
    </source>
</evidence>
<protein>
    <submittedName>
        <fullName evidence="1">Uncharacterized protein</fullName>
    </submittedName>
</protein>
<gene>
    <name evidence="1" type="ORF">T07_7072</name>
</gene>
<sequence length="141" mass="15833">MSLSSFVARDIDFLSSLKLSDGQLQRATLLLRISFAYTKRQQPSRTFSQHNNNNNNNRCKLEILFSQKLCGRSLKIAMSKTRTITARGNFHSCARPPPPPPPPATRKRRIFSSRVDSFCSPVGAGFEIFESVRTNSTLIGQ</sequence>
<proteinExistence type="predicted"/>
<dbReference type="AlphaFoldDB" id="A0A0V0SKL5"/>
<dbReference type="EMBL" id="JYDL01000005">
    <property type="protein sequence ID" value="KRX26995.1"/>
    <property type="molecule type" value="Genomic_DNA"/>
</dbReference>
<accession>A0A0V0SKL5</accession>
<reference evidence="1 2" key="1">
    <citation type="submission" date="2015-01" db="EMBL/GenBank/DDBJ databases">
        <title>Evolution of Trichinella species and genotypes.</title>
        <authorList>
            <person name="Korhonen P.K."/>
            <person name="Edoardo P."/>
            <person name="Giuseppe L.R."/>
            <person name="Gasser R.B."/>
        </authorList>
    </citation>
    <scope>NUCLEOTIDE SEQUENCE [LARGE SCALE GENOMIC DNA]</scope>
    <source>
        <strain evidence="1">ISS37</strain>
    </source>
</reference>
<organism evidence="1 2">
    <name type="scientific">Trichinella nelsoni</name>
    <dbReference type="NCBI Taxonomy" id="6336"/>
    <lineage>
        <taxon>Eukaryota</taxon>
        <taxon>Metazoa</taxon>
        <taxon>Ecdysozoa</taxon>
        <taxon>Nematoda</taxon>
        <taxon>Enoplea</taxon>
        <taxon>Dorylaimia</taxon>
        <taxon>Trichinellida</taxon>
        <taxon>Trichinellidae</taxon>
        <taxon>Trichinella</taxon>
    </lineage>
</organism>
<comment type="caution">
    <text evidence="1">The sequence shown here is derived from an EMBL/GenBank/DDBJ whole genome shotgun (WGS) entry which is preliminary data.</text>
</comment>
<name>A0A0V0SKL5_9BILA</name>